<dbReference type="EMBL" id="AOMF01000165">
    <property type="protein sequence ID" value="EMA51495.1"/>
    <property type="molecule type" value="Genomic_DNA"/>
</dbReference>
<organism evidence="2 3">
    <name type="scientific">Halococcus thailandensis JCM 13552</name>
    <dbReference type="NCBI Taxonomy" id="1227457"/>
    <lineage>
        <taxon>Archaea</taxon>
        <taxon>Methanobacteriati</taxon>
        <taxon>Methanobacteriota</taxon>
        <taxon>Stenosarchaea group</taxon>
        <taxon>Halobacteria</taxon>
        <taxon>Halobacteriales</taxon>
        <taxon>Halococcaceae</taxon>
        <taxon>Halococcus</taxon>
    </lineage>
</organism>
<accession>M0N4A6</accession>
<sequence>MPLVFDGDPVDVHDACEHRDDESRDPRRSLGARSLVLPCCVRIAGRDGVGIAPSLSPRGAAGVTR</sequence>
<comment type="caution">
    <text evidence="2">The sequence shown here is derived from an EMBL/GenBank/DDBJ whole genome shotgun (WGS) entry which is preliminary data.</text>
</comment>
<name>M0N4A6_9EURY</name>
<evidence type="ECO:0000256" key="1">
    <source>
        <dbReference type="SAM" id="MobiDB-lite"/>
    </source>
</evidence>
<feature type="region of interest" description="Disordered" evidence="1">
    <location>
        <begin position="1"/>
        <end position="29"/>
    </location>
</feature>
<evidence type="ECO:0000313" key="3">
    <source>
        <dbReference type="Proteomes" id="UP000011680"/>
    </source>
</evidence>
<evidence type="ECO:0000313" key="2">
    <source>
        <dbReference type="EMBL" id="EMA51495.1"/>
    </source>
</evidence>
<feature type="compositionally biased region" description="Basic and acidic residues" evidence="1">
    <location>
        <begin position="10"/>
        <end position="28"/>
    </location>
</feature>
<protein>
    <submittedName>
        <fullName evidence="2">Uncharacterized protein</fullName>
    </submittedName>
</protein>
<dbReference type="STRING" id="1227457.C451_14560"/>
<proteinExistence type="predicted"/>
<gene>
    <name evidence="2" type="ORF">C451_14560</name>
</gene>
<dbReference type="Proteomes" id="UP000011680">
    <property type="component" value="Unassembled WGS sequence"/>
</dbReference>
<dbReference type="AlphaFoldDB" id="M0N4A6"/>
<keyword evidence="3" id="KW-1185">Reference proteome</keyword>
<reference evidence="2 3" key="1">
    <citation type="journal article" date="2014" name="PLoS Genet.">
        <title>Phylogenetically driven sequencing of extremely halophilic archaea reveals strategies for static and dynamic osmo-response.</title>
        <authorList>
            <person name="Becker E.A."/>
            <person name="Seitzer P.M."/>
            <person name="Tritt A."/>
            <person name="Larsen D."/>
            <person name="Krusor M."/>
            <person name="Yao A.I."/>
            <person name="Wu D."/>
            <person name="Madern D."/>
            <person name="Eisen J.A."/>
            <person name="Darling A.E."/>
            <person name="Facciotti M.T."/>
        </authorList>
    </citation>
    <scope>NUCLEOTIDE SEQUENCE [LARGE SCALE GENOMIC DNA]</scope>
    <source>
        <strain evidence="2 3">JCM 13552</strain>
    </source>
</reference>